<comment type="similarity">
    <text evidence="1">Belongs to the cycloisomerase 2 family.</text>
</comment>
<comment type="caution">
    <text evidence="2">The sequence shown here is derived from an EMBL/GenBank/DDBJ whole genome shotgun (WGS) entry which is preliminary data.</text>
</comment>
<dbReference type="PANTHER" id="PTHR30344:SF1">
    <property type="entry name" value="6-PHOSPHOGLUCONOLACTONASE"/>
    <property type="match status" value="1"/>
</dbReference>
<dbReference type="InterPro" id="IPR019405">
    <property type="entry name" value="Lactonase_7-beta_prop"/>
</dbReference>
<dbReference type="InterPro" id="IPR015943">
    <property type="entry name" value="WD40/YVTN_repeat-like_dom_sf"/>
</dbReference>
<dbReference type="AlphaFoldDB" id="A0A328KX78"/>
<dbReference type="RefSeq" id="WP_112789729.1">
    <property type="nucleotide sequence ID" value="NZ_NAQV01000003.1"/>
</dbReference>
<dbReference type="InterPro" id="IPR050282">
    <property type="entry name" value="Cycloisomerase_2"/>
</dbReference>
<reference evidence="2 3" key="1">
    <citation type="submission" date="2017-03" db="EMBL/GenBank/DDBJ databases">
        <title>wgs assembly of Dolosigranulum pigrum KPL CDC strains.</title>
        <authorList>
            <person name="Brugger S.D."/>
            <person name="Pettigrew M."/>
            <person name="Kong Y."/>
            <person name="Lemon K.P."/>
        </authorList>
    </citation>
    <scope>NUCLEOTIDE SEQUENCE [LARGE SCALE GENOMIC DNA]</scope>
    <source>
        <strain evidence="2 3">KPL1931_CDC4294-98</strain>
    </source>
</reference>
<accession>A0A328KX78</accession>
<gene>
    <name evidence="2" type="ORF">B8A44_00875</name>
</gene>
<evidence type="ECO:0000256" key="1">
    <source>
        <dbReference type="ARBA" id="ARBA00005564"/>
    </source>
</evidence>
<dbReference type="InterPro" id="IPR011048">
    <property type="entry name" value="Haem_d1_sf"/>
</dbReference>
<evidence type="ECO:0008006" key="4">
    <source>
        <dbReference type="Google" id="ProtNLM"/>
    </source>
</evidence>
<dbReference type="Proteomes" id="UP000249099">
    <property type="component" value="Unassembled WGS sequence"/>
</dbReference>
<dbReference type="SUPFAM" id="SSF51004">
    <property type="entry name" value="C-terminal (heme d1) domain of cytochrome cd1-nitrite reductase"/>
    <property type="match status" value="1"/>
</dbReference>
<sequence>MTIPLLLGTYTRATSQGLYMIDFDQQSTTLANLQLIDDIGSPTYVTTGYAGKVIFTIVNEGDQGGVGTLVKQADGSYQRQNTLLEDGPAPCYVAFDQERELLYEANYHTGALSIYQTTADGQLTLTDRIQHAGSSVHQNQDGPHAHYFDLDVAGKFALSCDLGVDEVSTYRISETGKAEEISTLSVKPGTGPRHLTFHPNGEYIYIFGELSSEILVGTYDQASGEIELIQTLSTLPGDFNGESSGAAIRISNDGQFLYASNRGHDSIVVYHIQEDFTLKVIQWAETHGQNPRDFNFTPDEQFIICGHQHTDTLSLFQRDVSSGKLSLLSTDTIAPEVVCVRPL</sequence>
<dbReference type="GO" id="GO:0017057">
    <property type="term" value="F:6-phosphogluconolactonase activity"/>
    <property type="evidence" value="ECO:0007669"/>
    <property type="project" value="TreeGrafter"/>
</dbReference>
<dbReference type="PANTHER" id="PTHR30344">
    <property type="entry name" value="6-PHOSPHOGLUCONOLACTONASE-RELATED"/>
    <property type="match status" value="1"/>
</dbReference>
<evidence type="ECO:0000313" key="3">
    <source>
        <dbReference type="Proteomes" id="UP000249099"/>
    </source>
</evidence>
<protein>
    <recommendedName>
        <fullName evidence="4">Lactonase family protein</fullName>
    </recommendedName>
</protein>
<organism evidence="2 3">
    <name type="scientific">Dolosigranulum pigrum</name>
    <dbReference type="NCBI Taxonomy" id="29394"/>
    <lineage>
        <taxon>Bacteria</taxon>
        <taxon>Bacillati</taxon>
        <taxon>Bacillota</taxon>
        <taxon>Bacilli</taxon>
        <taxon>Lactobacillales</taxon>
        <taxon>Carnobacteriaceae</taxon>
        <taxon>Dolosigranulum</taxon>
    </lineage>
</organism>
<dbReference type="EMBL" id="NAQV01000003">
    <property type="protein sequence ID" value="RAN64947.1"/>
    <property type="molecule type" value="Genomic_DNA"/>
</dbReference>
<dbReference type="Gene3D" id="2.130.10.10">
    <property type="entry name" value="YVTN repeat-like/Quinoprotein amine dehydrogenase"/>
    <property type="match status" value="1"/>
</dbReference>
<evidence type="ECO:0000313" key="2">
    <source>
        <dbReference type="EMBL" id="RAN64947.1"/>
    </source>
</evidence>
<dbReference type="GO" id="GO:0005829">
    <property type="term" value="C:cytosol"/>
    <property type="evidence" value="ECO:0007669"/>
    <property type="project" value="TreeGrafter"/>
</dbReference>
<proteinExistence type="inferred from homology"/>
<name>A0A328KX78_9LACT</name>
<dbReference type="Pfam" id="PF10282">
    <property type="entry name" value="Lactonase"/>
    <property type="match status" value="1"/>
</dbReference>